<keyword evidence="4" id="KW-1185">Reference proteome</keyword>
<dbReference type="InterPro" id="IPR050190">
    <property type="entry name" value="UPF0213_domain"/>
</dbReference>
<name>A0A1T4PTW7_9HYPH</name>
<dbReference type="CDD" id="cd10448">
    <property type="entry name" value="GIY-YIG_unchar_3"/>
    <property type="match status" value="1"/>
</dbReference>
<dbReference type="OrthoDB" id="287318at2"/>
<sequence>MGGHVYIMASQKNGTLYIGVTSDLSRRVHEHKTEALNGFSSRYGCKRLVWYEEHADIRDAIAREKALKKWTRARKIALIEALNPDWQELYRGMGW</sequence>
<keyword evidence="3" id="KW-0378">Hydrolase</keyword>
<dbReference type="Proteomes" id="UP000190135">
    <property type="component" value="Unassembled WGS sequence"/>
</dbReference>
<feature type="domain" description="GIY-YIG" evidence="2">
    <location>
        <begin position="1"/>
        <end position="77"/>
    </location>
</feature>
<evidence type="ECO:0000259" key="2">
    <source>
        <dbReference type="PROSITE" id="PS50164"/>
    </source>
</evidence>
<keyword evidence="3" id="KW-0255">Endonuclease</keyword>
<dbReference type="PANTHER" id="PTHR34477:SF5">
    <property type="entry name" value="BSL5627 PROTEIN"/>
    <property type="match status" value="1"/>
</dbReference>
<dbReference type="Gene3D" id="3.40.1440.10">
    <property type="entry name" value="GIY-YIG endonuclease"/>
    <property type="match status" value="1"/>
</dbReference>
<dbReference type="SMART" id="SM00465">
    <property type="entry name" value="GIYc"/>
    <property type="match status" value="1"/>
</dbReference>
<protein>
    <submittedName>
        <fullName evidence="3">Putative endonuclease</fullName>
    </submittedName>
</protein>
<dbReference type="InterPro" id="IPR000305">
    <property type="entry name" value="GIY-YIG_endonuc"/>
</dbReference>
<dbReference type="EMBL" id="FUXL01000004">
    <property type="protein sequence ID" value="SJZ94667.1"/>
    <property type="molecule type" value="Genomic_DNA"/>
</dbReference>
<accession>A0A1T4PTW7</accession>
<gene>
    <name evidence="3" type="ORF">SAMN05428963_104143</name>
</gene>
<evidence type="ECO:0000256" key="1">
    <source>
        <dbReference type="ARBA" id="ARBA00007435"/>
    </source>
</evidence>
<evidence type="ECO:0000313" key="3">
    <source>
        <dbReference type="EMBL" id="SJZ94667.1"/>
    </source>
</evidence>
<keyword evidence="3" id="KW-0540">Nuclease</keyword>
<organism evidence="3 4">
    <name type="scientific">Consotaella salsifontis</name>
    <dbReference type="NCBI Taxonomy" id="1365950"/>
    <lineage>
        <taxon>Bacteria</taxon>
        <taxon>Pseudomonadati</taxon>
        <taxon>Pseudomonadota</taxon>
        <taxon>Alphaproteobacteria</taxon>
        <taxon>Hyphomicrobiales</taxon>
        <taxon>Aurantimonadaceae</taxon>
        <taxon>Consotaella</taxon>
    </lineage>
</organism>
<comment type="similarity">
    <text evidence="1">Belongs to the UPF0213 family.</text>
</comment>
<dbReference type="Pfam" id="PF01541">
    <property type="entry name" value="GIY-YIG"/>
    <property type="match status" value="1"/>
</dbReference>
<dbReference type="RefSeq" id="WP_078707682.1">
    <property type="nucleotide sequence ID" value="NZ_FUXL01000004.1"/>
</dbReference>
<dbReference type="SUPFAM" id="SSF82771">
    <property type="entry name" value="GIY-YIG endonuclease"/>
    <property type="match status" value="1"/>
</dbReference>
<evidence type="ECO:0000313" key="4">
    <source>
        <dbReference type="Proteomes" id="UP000190135"/>
    </source>
</evidence>
<dbReference type="STRING" id="1365950.SAMN05428963_104143"/>
<dbReference type="AlphaFoldDB" id="A0A1T4PTW7"/>
<dbReference type="PROSITE" id="PS50164">
    <property type="entry name" value="GIY_YIG"/>
    <property type="match status" value="1"/>
</dbReference>
<dbReference type="InterPro" id="IPR035901">
    <property type="entry name" value="GIY-YIG_endonuc_sf"/>
</dbReference>
<proteinExistence type="inferred from homology"/>
<reference evidence="3 4" key="1">
    <citation type="submission" date="2017-02" db="EMBL/GenBank/DDBJ databases">
        <authorList>
            <person name="Peterson S.W."/>
        </authorList>
    </citation>
    <scope>NUCLEOTIDE SEQUENCE [LARGE SCALE GENOMIC DNA]</scope>
    <source>
        <strain evidence="3 4">USBA 369</strain>
    </source>
</reference>
<dbReference type="PANTHER" id="PTHR34477">
    <property type="entry name" value="UPF0213 PROTEIN YHBQ"/>
    <property type="match status" value="1"/>
</dbReference>
<dbReference type="GO" id="GO:0004519">
    <property type="term" value="F:endonuclease activity"/>
    <property type="evidence" value="ECO:0007669"/>
    <property type="project" value="UniProtKB-KW"/>
</dbReference>